<gene>
    <name evidence="7" type="ORF">METZ01_LOCUS393923</name>
</gene>
<evidence type="ECO:0000256" key="5">
    <source>
        <dbReference type="ARBA" id="ARBA00023004"/>
    </source>
</evidence>
<dbReference type="Gene3D" id="3.80.10.10">
    <property type="entry name" value="Ribonuclease Inhibitor"/>
    <property type="match status" value="1"/>
</dbReference>
<dbReference type="EMBL" id="UINC01148910">
    <property type="protein sequence ID" value="SVD41069.1"/>
    <property type="molecule type" value="Genomic_DNA"/>
</dbReference>
<dbReference type="InterPro" id="IPR036909">
    <property type="entry name" value="Cyt_c-like_dom_sf"/>
</dbReference>
<dbReference type="InterPro" id="IPR050216">
    <property type="entry name" value="LRR_domain-containing"/>
</dbReference>
<feature type="non-terminal residue" evidence="7">
    <location>
        <position position="1"/>
    </location>
</feature>
<dbReference type="AlphaFoldDB" id="A0A382V3J6"/>
<evidence type="ECO:0000256" key="3">
    <source>
        <dbReference type="ARBA" id="ARBA00022723"/>
    </source>
</evidence>
<evidence type="ECO:0000259" key="6">
    <source>
        <dbReference type="PROSITE" id="PS51007"/>
    </source>
</evidence>
<dbReference type="InterPro" id="IPR003591">
    <property type="entry name" value="Leu-rich_rpt_typical-subtyp"/>
</dbReference>
<dbReference type="PANTHER" id="PTHR48051:SF54">
    <property type="entry name" value="LEUCINE-RICH REPEAT-CONTAINING PROTEIN"/>
    <property type="match status" value="1"/>
</dbReference>
<dbReference type="GO" id="GO:0009055">
    <property type="term" value="F:electron transfer activity"/>
    <property type="evidence" value="ECO:0007669"/>
    <property type="project" value="InterPro"/>
</dbReference>
<dbReference type="SUPFAM" id="SSF52058">
    <property type="entry name" value="L domain-like"/>
    <property type="match status" value="1"/>
</dbReference>
<organism evidence="7">
    <name type="scientific">marine metagenome</name>
    <dbReference type="NCBI Taxonomy" id="408172"/>
    <lineage>
        <taxon>unclassified sequences</taxon>
        <taxon>metagenomes</taxon>
        <taxon>ecological metagenomes</taxon>
    </lineage>
</organism>
<dbReference type="PROSITE" id="PS51450">
    <property type="entry name" value="LRR"/>
    <property type="match status" value="1"/>
</dbReference>
<dbReference type="PROSITE" id="PS51007">
    <property type="entry name" value="CYTC"/>
    <property type="match status" value="1"/>
</dbReference>
<reference evidence="7" key="1">
    <citation type="submission" date="2018-05" db="EMBL/GenBank/DDBJ databases">
        <authorList>
            <person name="Lanie J.A."/>
            <person name="Ng W.-L."/>
            <person name="Kazmierczak K.M."/>
            <person name="Andrzejewski T.M."/>
            <person name="Davidsen T.M."/>
            <person name="Wayne K.J."/>
            <person name="Tettelin H."/>
            <person name="Glass J.I."/>
            <person name="Rusch D."/>
            <person name="Podicherti R."/>
            <person name="Tsui H.-C.T."/>
            <person name="Winkler M.E."/>
        </authorList>
    </citation>
    <scope>NUCLEOTIDE SEQUENCE</scope>
</reference>
<evidence type="ECO:0000256" key="4">
    <source>
        <dbReference type="ARBA" id="ARBA00022737"/>
    </source>
</evidence>
<dbReference type="GO" id="GO:0020037">
    <property type="term" value="F:heme binding"/>
    <property type="evidence" value="ECO:0007669"/>
    <property type="project" value="InterPro"/>
</dbReference>
<name>A0A382V3J6_9ZZZZ</name>
<sequence>FLASVAAQVDYNAQIQPIFNSNCTQCHGNLAGLNLSSYENIMMGSNNGDVIIPYDHTSSELWIRVNSGQMPPGNNDLTSSEVNLIAQWIDEGALPEAGSSNCEEGYTHFENLPINLVNNNNEDQCFFNDDLTVIGDLINLNDLNYSNILEVGVQSWNASRLFSWVLTYAQNGSNGVNQQLTALPDNIGNLSNLSILYLEWNQLTMLPESFTDLTNLTNFVISNNLISSLPEDFGDLVNLIFLDLGYNQISSIPESTGNLKNIMYFWIFNNQLSQLPESICNLPLIWDG</sequence>
<dbReference type="InterPro" id="IPR009056">
    <property type="entry name" value="Cyt_c-like_dom"/>
</dbReference>
<dbReference type="InterPro" id="IPR032675">
    <property type="entry name" value="LRR_dom_sf"/>
</dbReference>
<proteinExistence type="predicted"/>
<keyword evidence="2" id="KW-0349">Heme</keyword>
<evidence type="ECO:0000313" key="7">
    <source>
        <dbReference type="EMBL" id="SVD41069.1"/>
    </source>
</evidence>
<feature type="domain" description="Cytochrome c" evidence="6">
    <location>
        <begin position="10"/>
        <end position="93"/>
    </location>
</feature>
<accession>A0A382V3J6</accession>
<dbReference type="InterPro" id="IPR011429">
    <property type="entry name" value="Cyt_c_Planctomycete-type"/>
</dbReference>
<dbReference type="Gene3D" id="1.10.760.10">
    <property type="entry name" value="Cytochrome c-like domain"/>
    <property type="match status" value="1"/>
</dbReference>
<keyword evidence="4" id="KW-0677">Repeat</keyword>
<feature type="non-terminal residue" evidence="7">
    <location>
        <position position="288"/>
    </location>
</feature>
<keyword evidence="3" id="KW-0479">Metal-binding</keyword>
<evidence type="ECO:0000256" key="2">
    <source>
        <dbReference type="ARBA" id="ARBA00022617"/>
    </source>
</evidence>
<dbReference type="Pfam" id="PF07635">
    <property type="entry name" value="PSCyt1"/>
    <property type="match status" value="1"/>
</dbReference>
<dbReference type="GO" id="GO:0005737">
    <property type="term" value="C:cytoplasm"/>
    <property type="evidence" value="ECO:0007669"/>
    <property type="project" value="TreeGrafter"/>
</dbReference>
<protein>
    <recommendedName>
        <fullName evidence="6">Cytochrome c domain-containing protein</fullName>
    </recommendedName>
</protein>
<dbReference type="PANTHER" id="PTHR48051">
    <property type="match status" value="1"/>
</dbReference>
<evidence type="ECO:0000256" key="1">
    <source>
        <dbReference type="ARBA" id="ARBA00022614"/>
    </source>
</evidence>
<keyword evidence="1" id="KW-0433">Leucine-rich repeat</keyword>
<dbReference type="Pfam" id="PF13855">
    <property type="entry name" value="LRR_8"/>
    <property type="match status" value="1"/>
</dbReference>
<keyword evidence="5" id="KW-0408">Iron</keyword>
<dbReference type="SMART" id="SM00369">
    <property type="entry name" value="LRR_TYP"/>
    <property type="match status" value="4"/>
</dbReference>
<dbReference type="GO" id="GO:0046872">
    <property type="term" value="F:metal ion binding"/>
    <property type="evidence" value="ECO:0007669"/>
    <property type="project" value="UniProtKB-KW"/>
</dbReference>
<dbReference type="SUPFAM" id="SSF46626">
    <property type="entry name" value="Cytochrome c"/>
    <property type="match status" value="1"/>
</dbReference>
<dbReference type="InterPro" id="IPR001611">
    <property type="entry name" value="Leu-rich_rpt"/>
</dbReference>